<dbReference type="GO" id="GO:0005634">
    <property type="term" value="C:nucleus"/>
    <property type="evidence" value="ECO:0007669"/>
    <property type="project" value="TreeGrafter"/>
</dbReference>
<evidence type="ECO:0000256" key="4">
    <source>
        <dbReference type="SAM" id="Coils"/>
    </source>
</evidence>
<comment type="caution">
    <text evidence="8">The sequence shown here is derived from an EMBL/GenBank/DDBJ whole genome shotgun (WGS) entry which is preliminary data.</text>
</comment>
<evidence type="ECO:0000256" key="1">
    <source>
        <dbReference type="ARBA" id="ARBA00022884"/>
    </source>
</evidence>
<feature type="region of interest" description="Disordered" evidence="5">
    <location>
        <begin position="964"/>
        <end position="1056"/>
    </location>
</feature>
<feature type="compositionally biased region" description="Basic and acidic residues" evidence="5">
    <location>
        <begin position="186"/>
        <end position="207"/>
    </location>
</feature>
<feature type="domain" description="RRM" evidence="6">
    <location>
        <begin position="587"/>
        <end position="659"/>
    </location>
</feature>
<gene>
    <name evidence="8" type="ORF">NE237_006278</name>
</gene>
<dbReference type="InterPro" id="IPR045137">
    <property type="entry name" value="RBM26/27"/>
</dbReference>
<dbReference type="PANTHER" id="PTHR14398">
    <property type="entry name" value="RNA RECOGNITION RRM/RNP DOMAIN"/>
    <property type="match status" value="1"/>
</dbReference>
<evidence type="ECO:0000259" key="6">
    <source>
        <dbReference type="PROSITE" id="PS50102"/>
    </source>
</evidence>
<dbReference type="Gene3D" id="3.30.70.330">
    <property type="match status" value="1"/>
</dbReference>
<name>A0A9Q0KMU4_9MAGN</name>
<dbReference type="GO" id="GO:0008270">
    <property type="term" value="F:zinc ion binding"/>
    <property type="evidence" value="ECO:0007669"/>
    <property type="project" value="UniProtKB-KW"/>
</dbReference>
<keyword evidence="3" id="KW-0862">Zinc</keyword>
<dbReference type="AlphaFoldDB" id="A0A9Q0KMU4"/>
<dbReference type="CDD" id="cd12257">
    <property type="entry name" value="RRM1_RBM26_like"/>
    <property type="match status" value="1"/>
</dbReference>
<feature type="compositionally biased region" description="Low complexity" evidence="5">
    <location>
        <begin position="988"/>
        <end position="1009"/>
    </location>
</feature>
<dbReference type="InterPro" id="IPR000571">
    <property type="entry name" value="Znf_CCCH"/>
</dbReference>
<evidence type="ECO:0000313" key="8">
    <source>
        <dbReference type="EMBL" id="KAJ4973104.1"/>
    </source>
</evidence>
<dbReference type="SMART" id="SM00356">
    <property type="entry name" value="ZnF_C3H1"/>
    <property type="match status" value="1"/>
</dbReference>
<dbReference type="SUPFAM" id="SSF54928">
    <property type="entry name" value="RNA-binding domain, RBD"/>
    <property type="match status" value="2"/>
</dbReference>
<dbReference type="FunFam" id="3.30.70.330:FF:000719">
    <property type="entry name" value="Predicted protein"/>
    <property type="match status" value="1"/>
</dbReference>
<protein>
    <submittedName>
        <fullName evidence="8">Uncharacterized protein</fullName>
    </submittedName>
</protein>
<reference evidence="8" key="1">
    <citation type="journal article" date="2023" name="Plant J.">
        <title>The genome of the king protea, Protea cynaroides.</title>
        <authorList>
            <person name="Chang J."/>
            <person name="Duong T.A."/>
            <person name="Schoeman C."/>
            <person name="Ma X."/>
            <person name="Roodt D."/>
            <person name="Barker N."/>
            <person name="Li Z."/>
            <person name="Van de Peer Y."/>
            <person name="Mizrachi E."/>
        </authorList>
    </citation>
    <scope>NUCLEOTIDE SEQUENCE</scope>
    <source>
        <tissue evidence="8">Young leaves</tissue>
    </source>
</reference>
<sequence>MVGDIEESSLTGYLIKNLEPLTEADPVILAEYVAALLKEDRPIKELQKLCAENLVEFLGQGTKSFITKLFQDLEDGSVVAPSESLDSIRKVEPSPSFIAEDPVELTVLSSKPEDLSPTGFTSDPEEKEVSDDDDDDRNHKHRRREPRSQSFDKDAQEEFLSWPNRKRNRPFENGQLYLGSDPQPSETRKEYNLSRSDRDLSAKFEKRRPGIAIQPCTSLDLGSFPLGRGRGRSSGPWIQHDSRFSSVDKLDLALQMAPQGGTPPSLFPGRGLANAGNAQIGSWSAFGLIPGMSNGSLDTFHPLGLQGLLRPPINPSLSISMPHQRCKDFEERGFCLRGDMCPMEHGVNRIVVEDVQSLSQFNLPVSLPSAHLLGVPSGTGPLTSVGAPSGLLTNSKGLHGKNTKPGTNDDGIGLNGVLSSSAGLGEADLYDPDQPLWNADRQETSGALLKPPSPKTNNVESLWETVNSYRNSLRVSDGIDSEQPCKSITTTAVSQSTALSVWGRIGKSGIKIETAGANDNALPALGALGNEGKEDLEEALPSFLATAHQGKVTFTGVSPKTMNSSATPKLRNDPERSGGRQLQKALCTLFVNGIPQKSNKREALLSHFKKFGEVIDIYIPLNSEKAFVQFSRREEAEAALKAPDAVMGNRFIKLWWANRDSIPDDGLNKGKTVSAVPRGFTTASVPSEPSITDGAKVNIPSAPPKVSIPASDLPVPAAVNPKPVMVNGPKAIPPVQKKLENLELLKEELRKKQEMLDRKRNVFRRQLDKLEKQATTVKGEAAADQAIKRHKVGTATDVAKASNPCSTNPGTTEERPGAEKTVDKNLGENSASPSSKTSSTLILLSPKNSKQLSRPSAPIGPPLLVNRFKLDNRPTTFKILPPLPADFANVSVLKEHFQSFGDLAAVELDDSDFCTRSASVEPSANCFARITFTTRRAAERAFLNGKCWQSHSLQFVWLANSSNSTNELGGRESSPIPTPRAPSDAEVPSKTSIFGSSSSSTGKPTSIGSQDEPAAGGGDSRISEEIKSEAQVEEGTNLSSVHLEHFNAQGSVIGGT</sequence>
<feature type="region of interest" description="Disordered" evidence="5">
    <location>
        <begin position="793"/>
        <end position="840"/>
    </location>
</feature>
<keyword evidence="3" id="KW-0863">Zinc-finger</keyword>
<dbReference type="Proteomes" id="UP001141806">
    <property type="component" value="Unassembled WGS sequence"/>
</dbReference>
<dbReference type="PANTHER" id="PTHR14398:SF0">
    <property type="entry name" value="ZINC FINGER PROTEIN SWM"/>
    <property type="match status" value="1"/>
</dbReference>
<keyword evidence="4" id="KW-0175">Coiled coil</keyword>
<keyword evidence="3" id="KW-0479">Metal-binding</keyword>
<keyword evidence="1 2" id="KW-0694">RNA-binding</keyword>
<feature type="compositionally biased region" description="Basic and acidic residues" evidence="5">
    <location>
        <begin position="812"/>
        <end position="826"/>
    </location>
</feature>
<evidence type="ECO:0000313" key="9">
    <source>
        <dbReference type="Proteomes" id="UP001141806"/>
    </source>
</evidence>
<dbReference type="SMART" id="SM00360">
    <property type="entry name" value="RRM"/>
    <property type="match status" value="1"/>
</dbReference>
<feature type="compositionally biased region" description="Acidic residues" evidence="5">
    <location>
        <begin position="123"/>
        <end position="135"/>
    </location>
</feature>
<feature type="zinc finger region" description="C3H1-type" evidence="3">
    <location>
        <begin position="320"/>
        <end position="348"/>
    </location>
</feature>
<organism evidence="8 9">
    <name type="scientific">Protea cynaroides</name>
    <dbReference type="NCBI Taxonomy" id="273540"/>
    <lineage>
        <taxon>Eukaryota</taxon>
        <taxon>Viridiplantae</taxon>
        <taxon>Streptophyta</taxon>
        <taxon>Embryophyta</taxon>
        <taxon>Tracheophyta</taxon>
        <taxon>Spermatophyta</taxon>
        <taxon>Magnoliopsida</taxon>
        <taxon>Proteales</taxon>
        <taxon>Proteaceae</taxon>
        <taxon>Protea</taxon>
    </lineage>
</organism>
<feature type="coiled-coil region" evidence="4">
    <location>
        <begin position="735"/>
        <end position="780"/>
    </location>
</feature>
<proteinExistence type="predicted"/>
<feature type="region of interest" description="Disordered" evidence="5">
    <location>
        <begin position="555"/>
        <end position="578"/>
    </location>
</feature>
<keyword evidence="9" id="KW-1185">Reference proteome</keyword>
<feature type="region of interest" description="Disordered" evidence="5">
    <location>
        <begin position="108"/>
        <end position="207"/>
    </location>
</feature>
<dbReference type="Pfam" id="PF00076">
    <property type="entry name" value="RRM_1"/>
    <property type="match status" value="1"/>
</dbReference>
<evidence type="ECO:0000259" key="7">
    <source>
        <dbReference type="PROSITE" id="PS50103"/>
    </source>
</evidence>
<evidence type="ECO:0000256" key="3">
    <source>
        <dbReference type="PROSITE-ProRule" id="PRU00723"/>
    </source>
</evidence>
<accession>A0A9Q0KMU4</accession>
<feature type="domain" description="C3H1-type" evidence="7">
    <location>
        <begin position="320"/>
        <end position="348"/>
    </location>
</feature>
<dbReference type="PROSITE" id="PS50102">
    <property type="entry name" value="RRM"/>
    <property type="match status" value="1"/>
</dbReference>
<evidence type="ECO:0000256" key="5">
    <source>
        <dbReference type="SAM" id="MobiDB-lite"/>
    </source>
</evidence>
<dbReference type="InterPro" id="IPR000504">
    <property type="entry name" value="RRM_dom"/>
</dbReference>
<feature type="compositionally biased region" description="Polar residues" evidence="5">
    <location>
        <begin position="555"/>
        <end position="567"/>
    </location>
</feature>
<dbReference type="InterPro" id="IPR035979">
    <property type="entry name" value="RBD_domain_sf"/>
</dbReference>
<dbReference type="EMBL" id="JAMYWD010000004">
    <property type="protein sequence ID" value="KAJ4973104.1"/>
    <property type="molecule type" value="Genomic_DNA"/>
</dbReference>
<dbReference type="OrthoDB" id="443401at2759"/>
<dbReference type="InterPro" id="IPR012677">
    <property type="entry name" value="Nucleotide-bd_a/b_plait_sf"/>
</dbReference>
<feature type="compositionally biased region" description="Basic and acidic residues" evidence="5">
    <location>
        <begin position="1021"/>
        <end position="1030"/>
    </location>
</feature>
<feature type="compositionally biased region" description="Low complexity" evidence="5">
    <location>
        <begin position="830"/>
        <end position="840"/>
    </location>
</feature>
<dbReference type="PROSITE" id="PS50103">
    <property type="entry name" value="ZF_C3H1"/>
    <property type="match status" value="1"/>
</dbReference>
<feature type="compositionally biased region" description="Basic and acidic residues" evidence="5">
    <location>
        <begin position="146"/>
        <end position="156"/>
    </location>
</feature>
<dbReference type="GO" id="GO:0003723">
    <property type="term" value="F:RNA binding"/>
    <property type="evidence" value="ECO:0007669"/>
    <property type="project" value="UniProtKB-UniRule"/>
</dbReference>
<evidence type="ECO:0000256" key="2">
    <source>
        <dbReference type="PROSITE-ProRule" id="PRU00176"/>
    </source>
</evidence>